<protein>
    <submittedName>
        <fullName evidence="2">Uncharacterized protein</fullName>
    </submittedName>
</protein>
<sequence length="127" mass="14044">MVRLPWRRDDGSEASDEAVVSDRDHDDAVVVGRFQDGTVAVYEDEVVVERVSRSRFDDRRIPTAEIVGVDYSEGITIGYLQIEQTGVDVDAGGLLSDPVNPNTVHFGRGSREDARAVRDAILERTRG</sequence>
<name>A0AAW4PMT1_9EURY</name>
<dbReference type="AlphaFoldDB" id="A0AAW4PMT1"/>
<gene>
    <name evidence="2" type="ORF">EGH21_03105</name>
</gene>
<evidence type="ECO:0000313" key="3">
    <source>
        <dbReference type="Proteomes" id="UP001430377"/>
    </source>
</evidence>
<organism evidence="2 3">
    <name type="scientific">Haloarcula rubra</name>
    <dbReference type="NCBI Taxonomy" id="2487747"/>
    <lineage>
        <taxon>Archaea</taxon>
        <taxon>Methanobacteriati</taxon>
        <taxon>Methanobacteriota</taxon>
        <taxon>Stenosarchaea group</taxon>
        <taxon>Halobacteria</taxon>
        <taxon>Halobacteriales</taxon>
        <taxon>Haloarculaceae</taxon>
        <taxon>Haloarcula</taxon>
    </lineage>
</organism>
<dbReference type="RefSeq" id="WP_220617001.1">
    <property type="nucleotide sequence ID" value="NZ_RKLR01000001.1"/>
</dbReference>
<keyword evidence="3" id="KW-1185">Reference proteome</keyword>
<evidence type="ECO:0000313" key="2">
    <source>
        <dbReference type="EMBL" id="MBX0322014.1"/>
    </source>
</evidence>
<feature type="region of interest" description="Disordered" evidence="1">
    <location>
        <begin position="1"/>
        <end position="24"/>
    </location>
</feature>
<feature type="compositionally biased region" description="Basic and acidic residues" evidence="1">
    <location>
        <begin position="1"/>
        <end position="11"/>
    </location>
</feature>
<dbReference type="Proteomes" id="UP001430377">
    <property type="component" value="Unassembled WGS sequence"/>
</dbReference>
<accession>A0AAW4PMT1</accession>
<evidence type="ECO:0000256" key="1">
    <source>
        <dbReference type="SAM" id="MobiDB-lite"/>
    </source>
</evidence>
<reference evidence="2 3" key="1">
    <citation type="submission" date="2021-06" db="EMBL/GenBank/DDBJ databases">
        <title>Halomicroarcula sp. a new haloarchaeum isolated from saline soil.</title>
        <authorList>
            <person name="Duran-Viseras A."/>
            <person name="Sanchez-Porro C."/>
            <person name="Ventosa A."/>
        </authorList>
    </citation>
    <scope>NUCLEOTIDE SEQUENCE [LARGE SCALE GENOMIC DNA]</scope>
    <source>
        <strain evidence="2 3">F13</strain>
    </source>
</reference>
<dbReference type="EMBL" id="RKLR01000001">
    <property type="protein sequence ID" value="MBX0322014.1"/>
    <property type="molecule type" value="Genomic_DNA"/>
</dbReference>
<comment type="caution">
    <text evidence="2">The sequence shown here is derived from an EMBL/GenBank/DDBJ whole genome shotgun (WGS) entry which is preliminary data.</text>
</comment>
<proteinExistence type="predicted"/>